<evidence type="ECO:0000256" key="3">
    <source>
        <dbReference type="ARBA" id="ARBA00022729"/>
    </source>
</evidence>
<dbReference type="GO" id="GO:0005507">
    <property type="term" value="F:copper ion binding"/>
    <property type="evidence" value="ECO:0007669"/>
    <property type="project" value="InterPro"/>
</dbReference>
<keyword evidence="6" id="KW-0472">Membrane</keyword>
<dbReference type="Pfam" id="PF04234">
    <property type="entry name" value="CopC"/>
    <property type="match status" value="1"/>
</dbReference>
<keyword evidence="10" id="KW-1185">Reference proteome</keyword>
<gene>
    <name evidence="9" type="ORF">E6C60_2120</name>
</gene>
<feature type="compositionally biased region" description="Acidic residues" evidence="5">
    <location>
        <begin position="143"/>
        <end position="165"/>
    </location>
</feature>
<feature type="domain" description="CopC" evidence="8">
    <location>
        <begin position="27"/>
        <end position="120"/>
    </location>
</feature>
<evidence type="ECO:0000256" key="4">
    <source>
        <dbReference type="ARBA" id="ARBA00023008"/>
    </source>
</evidence>
<evidence type="ECO:0000313" key="9">
    <source>
        <dbReference type="EMBL" id="QCT02835.1"/>
    </source>
</evidence>
<dbReference type="RefSeq" id="WP_138225804.1">
    <property type="nucleotide sequence ID" value="NZ_CP040396.1"/>
</dbReference>
<dbReference type="KEGG" id="palo:E6C60_2120"/>
<evidence type="ECO:0000256" key="5">
    <source>
        <dbReference type="SAM" id="MobiDB-lite"/>
    </source>
</evidence>
<evidence type="ECO:0000256" key="7">
    <source>
        <dbReference type="SAM" id="SignalP"/>
    </source>
</evidence>
<feature type="transmembrane region" description="Helical" evidence="6">
    <location>
        <begin position="193"/>
        <end position="212"/>
    </location>
</feature>
<dbReference type="GO" id="GO:0005886">
    <property type="term" value="C:plasma membrane"/>
    <property type="evidence" value="ECO:0007669"/>
    <property type="project" value="TreeGrafter"/>
</dbReference>
<dbReference type="Proteomes" id="UP000300879">
    <property type="component" value="Chromosome"/>
</dbReference>
<dbReference type="Gene3D" id="2.60.40.1220">
    <property type="match status" value="1"/>
</dbReference>
<dbReference type="PANTHER" id="PTHR34820">
    <property type="entry name" value="INNER MEMBRANE PROTEIN YEBZ"/>
    <property type="match status" value="1"/>
</dbReference>
<dbReference type="OrthoDB" id="2353937at2"/>
<keyword evidence="3 7" id="KW-0732">Signal</keyword>
<name>A0A4P8XKD2_9BACL</name>
<dbReference type="GO" id="GO:0042597">
    <property type="term" value="C:periplasmic space"/>
    <property type="evidence" value="ECO:0007669"/>
    <property type="project" value="InterPro"/>
</dbReference>
<keyword evidence="6" id="KW-0812">Transmembrane</keyword>
<keyword evidence="4" id="KW-0186">Copper</keyword>
<feature type="chain" id="PRO_5020509030" evidence="7">
    <location>
        <begin position="27"/>
        <end position="220"/>
    </location>
</feature>
<dbReference type="InterPro" id="IPR014756">
    <property type="entry name" value="Ig_E-set"/>
</dbReference>
<dbReference type="InterPro" id="IPR032694">
    <property type="entry name" value="CopC/D"/>
</dbReference>
<organism evidence="9 10">
    <name type="scientific">Paenibacillus algicola</name>
    <dbReference type="NCBI Taxonomy" id="2565926"/>
    <lineage>
        <taxon>Bacteria</taxon>
        <taxon>Bacillati</taxon>
        <taxon>Bacillota</taxon>
        <taxon>Bacilli</taxon>
        <taxon>Bacillales</taxon>
        <taxon>Paenibacillaceae</taxon>
        <taxon>Paenibacillus</taxon>
    </lineage>
</organism>
<dbReference type="EMBL" id="CP040396">
    <property type="protein sequence ID" value="QCT02835.1"/>
    <property type="molecule type" value="Genomic_DNA"/>
</dbReference>
<dbReference type="GO" id="GO:0046688">
    <property type="term" value="P:response to copper ion"/>
    <property type="evidence" value="ECO:0007669"/>
    <property type="project" value="InterPro"/>
</dbReference>
<dbReference type="InterPro" id="IPR014755">
    <property type="entry name" value="Cu-Rt/internalin_Ig-like"/>
</dbReference>
<keyword evidence="2" id="KW-0479">Metal-binding</keyword>
<evidence type="ECO:0000259" key="8">
    <source>
        <dbReference type="Pfam" id="PF04234"/>
    </source>
</evidence>
<evidence type="ECO:0000313" key="10">
    <source>
        <dbReference type="Proteomes" id="UP000300879"/>
    </source>
</evidence>
<feature type="signal peptide" evidence="7">
    <location>
        <begin position="1"/>
        <end position="26"/>
    </location>
</feature>
<dbReference type="InterPro" id="IPR007348">
    <property type="entry name" value="CopC_dom"/>
</dbReference>
<proteinExistence type="predicted"/>
<dbReference type="SUPFAM" id="SSF81296">
    <property type="entry name" value="E set domains"/>
    <property type="match status" value="1"/>
</dbReference>
<evidence type="ECO:0000256" key="1">
    <source>
        <dbReference type="ARBA" id="ARBA00004196"/>
    </source>
</evidence>
<sequence length="220" mass="22866">MSKSIKAAALLFIMLLILSHPTDVWAHSKLTASEPAAGSDVNDVVSELVLTFNENIDPKLSSLTITNAEGQSSALSAVTVTGLEMKAVLENALPSGTYEVQWKIISADGHPIQDKYSFTVTAPEKAADSSENATEQPPAGSEASEETDSQEEAASEAAPEEESAPEDNGNAAEGEDEAQSKTSEAAEAGSSPAILIGVIVLVIVAAAGVYIVRRQARNKG</sequence>
<comment type="subcellular location">
    <subcellularLocation>
        <location evidence="1">Cell envelope</location>
    </subcellularLocation>
</comment>
<keyword evidence="6" id="KW-1133">Transmembrane helix</keyword>
<evidence type="ECO:0000256" key="6">
    <source>
        <dbReference type="SAM" id="Phobius"/>
    </source>
</evidence>
<accession>A0A4P8XKD2</accession>
<dbReference type="GO" id="GO:0030313">
    <property type="term" value="C:cell envelope"/>
    <property type="evidence" value="ECO:0007669"/>
    <property type="project" value="UniProtKB-SubCell"/>
</dbReference>
<dbReference type="PANTHER" id="PTHR34820:SF4">
    <property type="entry name" value="INNER MEMBRANE PROTEIN YEBZ"/>
    <property type="match status" value="1"/>
</dbReference>
<feature type="region of interest" description="Disordered" evidence="5">
    <location>
        <begin position="122"/>
        <end position="189"/>
    </location>
</feature>
<dbReference type="AlphaFoldDB" id="A0A4P8XKD2"/>
<evidence type="ECO:0000256" key="2">
    <source>
        <dbReference type="ARBA" id="ARBA00022723"/>
    </source>
</evidence>
<dbReference type="GO" id="GO:0006825">
    <property type="term" value="P:copper ion transport"/>
    <property type="evidence" value="ECO:0007669"/>
    <property type="project" value="InterPro"/>
</dbReference>
<protein>
    <submittedName>
        <fullName evidence="9">Copper resistance protein CopC</fullName>
    </submittedName>
</protein>
<reference evidence="9 10" key="1">
    <citation type="submission" date="2019-05" db="EMBL/GenBank/DDBJ databases">
        <authorList>
            <person name="Chen C."/>
        </authorList>
    </citation>
    <scope>NUCLEOTIDE SEQUENCE [LARGE SCALE GENOMIC DNA]</scope>
    <source>
        <strain evidence="9 10">HB172198</strain>
    </source>
</reference>